<dbReference type="PANTHER" id="PTHR45663">
    <property type="entry name" value="GEO12009P1"/>
    <property type="match status" value="1"/>
</dbReference>
<reference evidence="2 3" key="1">
    <citation type="submission" date="2022-06" db="EMBL/GenBank/DDBJ databases">
        <title>Thiomicrohabdus sp. nov, an obligately chemolithoautotrophic, sulfur-oxidizing bacterium isolated from beach of Guanyin Mountain. Amoy.</title>
        <authorList>
            <person name="Zhu H."/>
        </authorList>
    </citation>
    <scope>NUCLEOTIDE SEQUENCE [LARGE SCALE GENOMIC DNA]</scope>
    <source>
        <strain evidence="2 3">XGS-01</strain>
    </source>
</reference>
<dbReference type="PANTHER" id="PTHR45663:SF11">
    <property type="entry name" value="GEO12009P1"/>
    <property type="match status" value="1"/>
</dbReference>
<dbReference type="SUPFAM" id="SSF52833">
    <property type="entry name" value="Thioredoxin-like"/>
    <property type="match status" value="1"/>
</dbReference>
<dbReference type="RefSeq" id="WP_275595555.1">
    <property type="nucleotide sequence ID" value="NZ_CP102381.1"/>
</dbReference>
<dbReference type="Pfam" id="PF14561">
    <property type="entry name" value="TPR_20"/>
    <property type="match status" value="1"/>
</dbReference>
<dbReference type="InterPro" id="IPR011990">
    <property type="entry name" value="TPR-like_helical_dom_sf"/>
</dbReference>
<evidence type="ECO:0000313" key="3">
    <source>
        <dbReference type="Proteomes" id="UP001222275"/>
    </source>
</evidence>
<proteinExistence type="predicted"/>
<protein>
    <submittedName>
        <fullName evidence="2">Tetratricopeptide repeat protein</fullName>
    </submittedName>
</protein>
<gene>
    <name evidence="2" type="ORF">NR989_03345</name>
</gene>
<dbReference type="Gene3D" id="3.40.30.10">
    <property type="entry name" value="Glutaredoxin"/>
    <property type="match status" value="1"/>
</dbReference>
<feature type="domain" description="Thioredoxin" evidence="1">
    <location>
        <begin position="10"/>
        <end position="102"/>
    </location>
</feature>
<accession>A0ABY8CDJ6</accession>
<dbReference type="Gene3D" id="1.25.40.10">
    <property type="entry name" value="Tetratricopeptide repeat domain"/>
    <property type="match status" value="2"/>
</dbReference>
<dbReference type="Pfam" id="PF00085">
    <property type="entry name" value="Thioredoxin"/>
    <property type="match status" value="1"/>
</dbReference>
<dbReference type="InterPro" id="IPR036249">
    <property type="entry name" value="Thioredoxin-like_sf"/>
</dbReference>
<name>A0ABY8CDJ6_9GAMM</name>
<evidence type="ECO:0000313" key="2">
    <source>
        <dbReference type="EMBL" id="WEJ63302.1"/>
    </source>
</evidence>
<evidence type="ECO:0000259" key="1">
    <source>
        <dbReference type="Pfam" id="PF00085"/>
    </source>
</evidence>
<dbReference type="InterPro" id="IPR013766">
    <property type="entry name" value="Thioredoxin_domain"/>
</dbReference>
<dbReference type="SMART" id="SM00028">
    <property type="entry name" value="TPR"/>
    <property type="match status" value="2"/>
</dbReference>
<organism evidence="2 3">
    <name type="scientific">Thiomicrorhabdus lithotrophica</name>
    <dbReference type="NCBI Taxonomy" id="2949997"/>
    <lineage>
        <taxon>Bacteria</taxon>
        <taxon>Pseudomonadati</taxon>
        <taxon>Pseudomonadota</taxon>
        <taxon>Gammaproteobacteria</taxon>
        <taxon>Thiotrichales</taxon>
        <taxon>Piscirickettsiaceae</taxon>
        <taxon>Thiomicrorhabdus</taxon>
    </lineage>
</organism>
<dbReference type="InterPro" id="IPR019734">
    <property type="entry name" value="TPR_rpt"/>
</dbReference>
<dbReference type="Proteomes" id="UP001222275">
    <property type="component" value="Chromosome"/>
</dbReference>
<dbReference type="EMBL" id="CP102381">
    <property type="protein sequence ID" value="WEJ63302.1"/>
    <property type="molecule type" value="Genomic_DNA"/>
</dbReference>
<dbReference type="Pfam" id="PF14559">
    <property type="entry name" value="TPR_19"/>
    <property type="match status" value="1"/>
</dbReference>
<keyword evidence="3" id="KW-1185">Reference proteome</keyword>
<sequence>MSQAMIVDVNINNVQEMVMQNSKRFPVVISFWSPLNEQSKLANTILEKIAAEKAGEFILAKINIAQEKDIAEKFNVQNAPFYKVVKNNDIITEGAGLLSEAEYRSIVNANIQEEESEILRKQATQAFAQGQFDDAIKLLGEASQSNPNNFKVHLDLVQMYLHTGHLEKAADLLKKLPEEAQNSPQGKEVDGIIYFSEMVAQSPDIEAVQAVLAENPDDPQALISLACYLILNRQPENALMALLKSFASDRDYQDSLARKSILKAFEMLSGPAPELVTIYRRKFQSLLY</sequence>
<dbReference type="SUPFAM" id="SSF48452">
    <property type="entry name" value="TPR-like"/>
    <property type="match status" value="1"/>
</dbReference>